<evidence type="ECO:0000313" key="11">
    <source>
        <dbReference type="EMBL" id="RZU62451.1"/>
    </source>
</evidence>
<feature type="modified residue" description="N6-(pyridoxal phosphate)lysine" evidence="9">
    <location>
        <position position="217"/>
    </location>
</feature>
<dbReference type="GO" id="GO:0018826">
    <property type="term" value="F:methionine gamma-lyase activity"/>
    <property type="evidence" value="ECO:0007669"/>
    <property type="project" value="UniProtKB-EC"/>
</dbReference>
<evidence type="ECO:0000256" key="3">
    <source>
        <dbReference type="ARBA" id="ARBA00022679"/>
    </source>
</evidence>
<sequence length="466" mass="48789">MSSTANIHSGYTPQGPHYPVSVPVLQTTAYEFPSYADAQQMFAQTKPGFTYTRTGNPTVAVLEARVAELEGGVAAVATSSGQSAVALALLALLGRGDAERAGGADHDGAGRQIVAAHQLYGGTMDLLTDTFADFGYQVDFVDHQDLDAWRAAVTPQTRAVLLESITNPLAELPDLPAIAQIAHAAGVPVVVDNTLATPALYRPIEHGADVVVHSATKFLGGHGSTLAGVLVDAGTFDFAADPAKWQQLAGDKERYAAGASAGATLVERYGKCAFAALVRTKYLHDLGPALSPSASAEILRGVETLELRVARHRQNARAVAAHLAQHPAVSRVHHPSVLIDHDPEAITSRVLARDFPAGAGSVFAFDLAADVDEDPGAVERFIDALGVFKLVANLGDTRSLVSHPAAMTHCRMTRAQRAAAGIAETTIRVSIGLEEPEDLIEDLNQALLTVSDASAGLTITEGGVAR</sequence>
<proteinExistence type="inferred from homology"/>
<comment type="catalytic activity">
    <reaction evidence="7">
        <text>L-homocysteine + H2O = 2-oxobutanoate + hydrogen sulfide + NH4(+) + H(+)</text>
        <dbReference type="Rhea" id="RHEA:14501"/>
        <dbReference type="ChEBI" id="CHEBI:15377"/>
        <dbReference type="ChEBI" id="CHEBI:15378"/>
        <dbReference type="ChEBI" id="CHEBI:16763"/>
        <dbReference type="ChEBI" id="CHEBI:28938"/>
        <dbReference type="ChEBI" id="CHEBI:29919"/>
        <dbReference type="ChEBI" id="CHEBI:58199"/>
        <dbReference type="EC" id="4.4.1.2"/>
    </reaction>
    <physiologicalReaction direction="left-to-right" evidence="7">
        <dbReference type="Rhea" id="RHEA:14502"/>
    </physiologicalReaction>
</comment>
<name>A0A4Q8AF28_9MICC</name>
<evidence type="ECO:0000256" key="2">
    <source>
        <dbReference type="ARBA" id="ARBA00009077"/>
    </source>
</evidence>
<dbReference type="FunFam" id="3.40.640.10:FF:000046">
    <property type="entry name" value="Cystathionine gamma-lyase"/>
    <property type="match status" value="1"/>
</dbReference>
<dbReference type="GO" id="GO:0004124">
    <property type="term" value="F:cysteine synthase activity"/>
    <property type="evidence" value="ECO:0007669"/>
    <property type="project" value="TreeGrafter"/>
</dbReference>
<dbReference type="OrthoDB" id="9780685at2"/>
<dbReference type="CDD" id="cd00614">
    <property type="entry name" value="CGS_like"/>
    <property type="match status" value="1"/>
</dbReference>
<gene>
    <name evidence="11" type="ORF">EV380_2047</name>
</gene>
<evidence type="ECO:0000256" key="9">
    <source>
        <dbReference type="PIRSR" id="PIRSR001434-2"/>
    </source>
</evidence>
<keyword evidence="12" id="KW-1185">Reference proteome</keyword>
<evidence type="ECO:0000256" key="8">
    <source>
        <dbReference type="ARBA" id="ARBA00052699"/>
    </source>
</evidence>
<keyword evidence="11" id="KW-0456">Lyase</keyword>
<evidence type="ECO:0000256" key="10">
    <source>
        <dbReference type="RuleBase" id="RU362118"/>
    </source>
</evidence>
<dbReference type="AlphaFoldDB" id="A0A4Q8AF28"/>
<keyword evidence="4 9" id="KW-0663">Pyridoxal phosphate</keyword>
<dbReference type="Gene3D" id="3.40.640.10">
    <property type="entry name" value="Type I PLP-dependent aspartate aminotransferase-like (Major domain)"/>
    <property type="match status" value="1"/>
</dbReference>
<protein>
    <recommendedName>
        <fullName evidence="5">homocysteine desulfhydrase</fullName>
        <ecNumber evidence="5">4.4.1.2</ecNumber>
    </recommendedName>
    <alternativeName>
        <fullName evidence="6">Homocysteine desulfhydrase</fullName>
    </alternativeName>
</protein>
<comment type="similarity">
    <text evidence="2 10">Belongs to the trans-sulfuration enzymes family.</text>
</comment>
<dbReference type="PIRSF" id="PIRSF001434">
    <property type="entry name" value="CGS"/>
    <property type="match status" value="1"/>
</dbReference>
<organism evidence="11 12">
    <name type="scientific">Zhihengliuella halotolerans</name>
    <dbReference type="NCBI Taxonomy" id="370736"/>
    <lineage>
        <taxon>Bacteria</taxon>
        <taxon>Bacillati</taxon>
        <taxon>Actinomycetota</taxon>
        <taxon>Actinomycetes</taxon>
        <taxon>Micrococcales</taxon>
        <taxon>Micrococcaceae</taxon>
        <taxon>Zhihengliuella</taxon>
    </lineage>
</organism>
<evidence type="ECO:0000256" key="7">
    <source>
        <dbReference type="ARBA" id="ARBA00048780"/>
    </source>
</evidence>
<dbReference type="Gene3D" id="3.90.1150.10">
    <property type="entry name" value="Aspartate Aminotransferase, domain 1"/>
    <property type="match status" value="1"/>
</dbReference>
<dbReference type="RefSeq" id="WP_130451043.1">
    <property type="nucleotide sequence ID" value="NZ_SHLA01000001.1"/>
</dbReference>
<dbReference type="GO" id="GO:0030170">
    <property type="term" value="F:pyridoxal phosphate binding"/>
    <property type="evidence" value="ECO:0007669"/>
    <property type="project" value="InterPro"/>
</dbReference>
<dbReference type="EC" id="4.4.1.2" evidence="5"/>
<evidence type="ECO:0000256" key="5">
    <source>
        <dbReference type="ARBA" id="ARBA00047175"/>
    </source>
</evidence>
<dbReference type="GO" id="GO:0006535">
    <property type="term" value="P:cysteine biosynthetic process from serine"/>
    <property type="evidence" value="ECO:0007669"/>
    <property type="project" value="TreeGrafter"/>
</dbReference>
<dbReference type="InterPro" id="IPR054542">
    <property type="entry name" value="Cys_met_metab_PP"/>
</dbReference>
<dbReference type="GO" id="GO:0003961">
    <property type="term" value="F:O-acetylhomoserine aminocarboxypropyltransferase activity"/>
    <property type="evidence" value="ECO:0007669"/>
    <property type="project" value="TreeGrafter"/>
</dbReference>
<keyword evidence="3" id="KW-0808">Transferase</keyword>
<dbReference type="GO" id="GO:0019346">
    <property type="term" value="P:transsulfuration"/>
    <property type="evidence" value="ECO:0007669"/>
    <property type="project" value="InterPro"/>
</dbReference>
<dbReference type="GO" id="GO:0005737">
    <property type="term" value="C:cytoplasm"/>
    <property type="evidence" value="ECO:0007669"/>
    <property type="project" value="TreeGrafter"/>
</dbReference>
<dbReference type="SUPFAM" id="SSF53383">
    <property type="entry name" value="PLP-dependent transferases"/>
    <property type="match status" value="1"/>
</dbReference>
<evidence type="ECO:0000256" key="1">
    <source>
        <dbReference type="ARBA" id="ARBA00001933"/>
    </source>
</evidence>
<comment type="cofactor">
    <cofactor evidence="1 10">
        <name>pyridoxal 5'-phosphate</name>
        <dbReference type="ChEBI" id="CHEBI:597326"/>
    </cofactor>
</comment>
<dbReference type="PANTHER" id="PTHR43797">
    <property type="entry name" value="HOMOCYSTEINE/CYSTEINE SYNTHASE"/>
    <property type="match status" value="1"/>
</dbReference>
<dbReference type="Pfam" id="PF01053">
    <property type="entry name" value="Cys_Met_Meta_PP"/>
    <property type="match status" value="1"/>
</dbReference>
<dbReference type="InterPro" id="IPR015424">
    <property type="entry name" value="PyrdxlP-dep_Trfase"/>
</dbReference>
<reference evidence="11 12" key="1">
    <citation type="submission" date="2019-02" db="EMBL/GenBank/DDBJ databases">
        <title>Sequencing the genomes of 1000 actinobacteria strains.</title>
        <authorList>
            <person name="Klenk H.-P."/>
        </authorList>
    </citation>
    <scope>NUCLEOTIDE SEQUENCE [LARGE SCALE GENOMIC DNA]</scope>
    <source>
        <strain evidence="11 12">DSM 17364</strain>
    </source>
</reference>
<evidence type="ECO:0000256" key="4">
    <source>
        <dbReference type="ARBA" id="ARBA00022898"/>
    </source>
</evidence>
<dbReference type="Proteomes" id="UP000292685">
    <property type="component" value="Unassembled WGS sequence"/>
</dbReference>
<dbReference type="PROSITE" id="PS00868">
    <property type="entry name" value="CYS_MET_METAB_PP"/>
    <property type="match status" value="1"/>
</dbReference>
<dbReference type="InterPro" id="IPR015421">
    <property type="entry name" value="PyrdxlP-dep_Trfase_major"/>
</dbReference>
<dbReference type="InterPro" id="IPR006235">
    <property type="entry name" value="OAc-hSer/O-AcSer_sulfhydrylase"/>
</dbReference>
<dbReference type="InterPro" id="IPR015422">
    <property type="entry name" value="PyrdxlP-dep_Trfase_small"/>
</dbReference>
<comment type="catalytic activity">
    <reaction evidence="8">
        <text>L-methionine + H2O = methanethiol + 2-oxobutanoate + NH4(+)</text>
        <dbReference type="Rhea" id="RHEA:23800"/>
        <dbReference type="ChEBI" id="CHEBI:15377"/>
        <dbReference type="ChEBI" id="CHEBI:16007"/>
        <dbReference type="ChEBI" id="CHEBI:16763"/>
        <dbReference type="ChEBI" id="CHEBI:28938"/>
        <dbReference type="ChEBI" id="CHEBI:57844"/>
        <dbReference type="EC" id="4.4.1.11"/>
    </reaction>
    <physiologicalReaction direction="left-to-right" evidence="8">
        <dbReference type="Rhea" id="RHEA:23801"/>
    </physiologicalReaction>
</comment>
<comment type="caution">
    <text evidence="11">The sequence shown here is derived from an EMBL/GenBank/DDBJ whole genome shotgun (WGS) entry which is preliminary data.</text>
</comment>
<evidence type="ECO:0000313" key="12">
    <source>
        <dbReference type="Proteomes" id="UP000292685"/>
    </source>
</evidence>
<dbReference type="InterPro" id="IPR000277">
    <property type="entry name" value="Cys/Met-Metab_PyrdxlP-dep_enz"/>
</dbReference>
<dbReference type="GO" id="GO:0071269">
    <property type="term" value="P:L-homocysteine biosynthetic process"/>
    <property type="evidence" value="ECO:0007669"/>
    <property type="project" value="TreeGrafter"/>
</dbReference>
<evidence type="ECO:0000256" key="6">
    <source>
        <dbReference type="ARBA" id="ARBA00047199"/>
    </source>
</evidence>
<dbReference type="GO" id="GO:0047982">
    <property type="term" value="F:homocysteine desulfhydrase activity"/>
    <property type="evidence" value="ECO:0007669"/>
    <property type="project" value="UniProtKB-EC"/>
</dbReference>
<dbReference type="EMBL" id="SHLA01000001">
    <property type="protein sequence ID" value="RZU62451.1"/>
    <property type="molecule type" value="Genomic_DNA"/>
</dbReference>
<dbReference type="PANTHER" id="PTHR43797:SF2">
    <property type="entry name" value="HOMOCYSTEINE_CYSTEINE SYNTHASE"/>
    <property type="match status" value="1"/>
</dbReference>
<accession>A0A4Q8AF28</accession>